<dbReference type="RefSeq" id="WP_012860603.1">
    <property type="nucleotide sequence ID" value="NC_013517.1"/>
</dbReference>
<dbReference type="KEGG" id="str:Sterm_1139"/>
<feature type="domain" description="DUF4274" evidence="1">
    <location>
        <begin position="31"/>
        <end position="119"/>
    </location>
</feature>
<dbReference type="STRING" id="526218.Sterm_1139"/>
<dbReference type="AlphaFoldDB" id="D1AFX2"/>
<gene>
    <name evidence="2" type="ordered locus">Sterm_1139</name>
</gene>
<dbReference type="HOGENOM" id="CLU_133849_0_0_0"/>
<evidence type="ECO:0000313" key="2">
    <source>
        <dbReference type="EMBL" id="ACZ08007.1"/>
    </source>
</evidence>
<organism evidence="2 3">
    <name type="scientific">Sebaldella termitidis (strain ATCC 33386 / NCTC 11300)</name>
    <dbReference type="NCBI Taxonomy" id="526218"/>
    <lineage>
        <taxon>Bacteria</taxon>
        <taxon>Fusobacteriati</taxon>
        <taxon>Fusobacteriota</taxon>
        <taxon>Fusobacteriia</taxon>
        <taxon>Fusobacteriales</taxon>
        <taxon>Leptotrichiaceae</taxon>
        <taxon>Sebaldella</taxon>
    </lineage>
</organism>
<name>D1AFX2_SEBTE</name>
<evidence type="ECO:0000313" key="3">
    <source>
        <dbReference type="Proteomes" id="UP000000845"/>
    </source>
</evidence>
<proteinExistence type="predicted"/>
<dbReference type="Pfam" id="PF14096">
    <property type="entry name" value="DUF4274"/>
    <property type="match status" value="1"/>
</dbReference>
<reference evidence="2 3" key="2">
    <citation type="journal article" date="2010" name="Stand. Genomic Sci.">
        <title>Complete genome sequence of Sebaldella termitidis type strain (NCTC 11300).</title>
        <authorList>
            <person name="Harmon-Smith M."/>
            <person name="Celia L."/>
            <person name="Chertkov O."/>
            <person name="Lapidus A."/>
            <person name="Copeland A."/>
            <person name="Glavina Del Rio T."/>
            <person name="Nolan M."/>
            <person name="Lucas S."/>
            <person name="Tice H."/>
            <person name="Cheng J.F."/>
            <person name="Han C."/>
            <person name="Detter J.C."/>
            <person name="Bruce D."/>
            <person name="Goodwin L."/>
            <person name="Pitluck S."/>
            <person name="Pati A."/>
            <person name="Liolios K."/>
            <person name="Ivanova N."/>
            <person name="Mavromatis K."/>
            <person name="Mikhailova N."/>
            <person name="Chen A."/>
            <person name="Palaniappan K."/>
            <person name="Land M."/>
            <person name="Hauser L."/>
            <person name="Chang Y.J."/>
            <person name="Jeffries C.D."/>
            <person name="Brettin T."/>
            <person name="Goker M."/>
            <person name="Beck B."/>
            <person name="Bristow J."/>
            <person name="Eisen J.A."/>
            <person name="Markowitz V."/>
            <person name="Hugenholtz P."/>
            <person name="Kyrpides N.C."/>
            <person name="Klenk H.P."/>
            <person name="Chen F."/>
        </authorList>
    </citation>
    <scope>NUCLEOTIDE SEQUENCE [LARGE SCALE GENOMIC DNA]</scope>
    <source>
        <strain evidence="3">ATCC 33386 / NCTC 11300</strain>
    </source>
</reference>
<sequence length="169" mass="19931">MSNEELKELFKFILHSESCEDITGKISGIRDTYVLHTLAYNMNYHKIYYYKSGNFCIENAVINNPDCDLGTAMLLFYFWNGFDYLLESNIRYNKIVSLINRVTVSKETQFLKKVYEKILNRGFKTGIAYKPKIGKIELSIFEKRNFVPPKVFLEETPGIEYEALKIWYK</sequence>
<dbReference type="Proteomes" id="UP000000845">
    <property type="component" value="Chromosome"/>
</dbReference>
<accession>D1AFX2</accession>
<dbReference type="InterPro" id="IPR025369">
    <property type="entry name" value="DUF4274"/>
</dbReference>
<protein>
    <recommendedName>
        <fullName evidence="1">DUF4274 domain-containing protein</fullName>
    </recommendedName>
</protein>
<evidence type="ECO:0000259" key="1">
    <source>
        <dbReference type="Pfam" id="PF14096"/>
    </source>
</evidence>
<keyword evidence="3" id="KW-1185">Reference proteome</keyword>
<dbReference type="EMBL" id="CP001739">
    <property type="protein sequence ID" value="ACZ08007.1"/>
    <property type="molecule type" value="Genomic_DNA"/>
</dbReference>
<reference evidence="3" key="1">
    <citation type="submission" date="2009-09" db="EMBL/GenBank/DDBJ databases">
        <title>The complete chromosome of Sebaldella termitidis ATCC 33386.</title>
        <authorList>
            <consortium name="US DOE Joint Genome Institute (JGI-PGF)"/>
            <person name="Lucas S."/>
            <person name="Copeland A."/>
            <person name="Lapidus A."/>
            <person name="Glavina del Rio T."/>
            <person name="Dalin E."/>
            <person name="Tice H."/>
            <person name="Bruce D."/>
            <person name="Goodwin L."/>
            <person name="Pitluck S."/>
            <person name="Kyrpides N."/>
            <person name="Mavromatis K."/>
            <person name="Ivanova N."/>
            <person name="Mikhailova N."/>
            <person name="Sims D."/>
            <person name="Meincke L."/>
            <person name="Brettin T."/>
            <person name="Detter J.C."/>
            <person name="Han C."/>
            <person name="Larimer F."/>
            <person name="Land M."/>
            <person name="Hauser L."/>
            <person name="Markowitz V."/>
            <person name="Cheng J.F."/>
            <person name="Hugenholtz P."/>
            <person name="Woyke T."/>
            <person name="Wu D."/>
            <person name="Eisen J.A."/>
        </authorList>
    </citation>
    <scope>NUCLEOTIDE SEQUENCE [LARGE SCALE GENOMIC DNA]</scope>
    <source>
        <strain evidence="3">ATCC 33386 / NCTC 11300</strain>
    </source>
</reference>